<organism evidence="1 2">
    <name type="scientific">Rhamnella rubrinervis</name>
    <dbReference type="NCBI Taxonomy" id="2594499"/>
    <lineage>
        <taxon>Eukaryota</taxon>
        <taxon>Viridiplantae</taxon>
        <taxon>Streptophyta</taxon>
        <taxon>Embryophyta</taxon>
        <taxon>Tracheophyta</taxon>
        <taxon>Spermatophyta</taxon>
        <taxon>Magnoliopsida</taxon>
        <taxon>eudicotyledons</taxon>
        <taxon>Gunneridae</taxon>
        <taxon>Pentapetalae</taxon>
        <taxon>rosids</taxon>
        <taxon>fabids</taxon>
        <taxon>Rosales</taxon>
        <taxon>Rhamnaceae</taxon>
        <taxon>rhamnoid group</taxon>
        <taxon>Rhamneae</taxon>
        <taxon>Rhamnella</taxon>
    </lineage>
</organism>
<accession>A0A8K0HS41</accession>
<reference evidence="1" key="1">
    <citation type="submission" date="2020-03" db="EMBL/GenBank/DDBJ databases">
        <title>A high-quality chromosome-level genome assembly of a woody plant with both climbing and erect habits, Rhamnella rubrinervis.</title>
        <authorList>
            <person name="Lu Z."/>
            <person name="Yang Y."/>
            <person name="Zhu X."/>
            <person name="Sun Y."/>
        </authorList>
    </citation>
    <scope>NUCLEOTIDE SEQUENCE</scope>
    <source>
        <strain evidence="1">BYM</strain>
        <tissue evidence="1">Leaf</tissue>
    </source>
</reference>
<dbReference type="Proteomes" id="UP000796880">
    <property type="component" value="Unassembled WGS sequence"/>
</dbReference>
<proteinExistence type="predicted"/>
<evidence type="ECO:0000313" key="2">
    <source>
        <dbReference type="Proteomes" id="UP000796880"/>
    </source>
</evidence>
<evidence type="ECO:0000313" key="1">
    <source>
        <dbReference type="EMBL" id="KAF3457389.1"/>
    </source>
</evidence>
<sequence length="86" mass="10175">MLKRVKNSTIESLLLYMENLNMIKVFNLHCSIVNEYKVENNELRKENTFLCQTIEEFKDIVTNEFANRVLKDDDDDEDLVKDDDDG</sequence>
<dbReference type="AlphaFoldDB" id="A0A8K0HS41"/>
<comment type="caution">
    <text evidence="1">The sequence shown here is derived from an EMBL/GenBank/DDBJ whole genome shotgun (WGS) entry which is preliminary data.</text>
</comment>
<dbReference type="EMBL" id="VOIH02000001">
    <property type="protein sequence ID" value="KAF3457389.1"/>
    <property type="molecule type" value="Genomic_DNA"/>
</dbReference>
<gene>
    <name evidence="1" type="ORF">FNV43_RR02046</name>
</gene>
<protein>
    <submittedName>
        <fullName evidence="1">Uncharacterized protein</fullName>
    </submittedName>
</protein>
<name>A0A8K0HS41_9ROSA</name>
<keyword evidence="2" id="KW-1185">Reference proteome</keyword>